<name>A0A075I300_9ARCH</name>
<dbReference type="EMBL" id="KF901208">
    <property type="protein sequence ID" value="AIF22304.1"/>
    <property type="molecule type" value="Genomic_DNA"/>
</dbReference>
<organism evidence="1">
    <name type="scientific">uncultured marine thaumarchaeote SAT1000_09_B07</name>
    <dbReference type="NCBI Taxonomy" id="1456367"/>
    <lineage>
        <taxon>Archaea</taxon>
        <taxon>Nitrososphaerota</taxon>
        <taxon>environmental samples</taxon>
    </lineage>
</organism>
<protein>
    <submittedName>
        <fullName evidence="1">Uncharacterized protein</fullName>
    </submittedName>
</protein>
<proteinExistence type="predicted"/>
<sequence length="172" mass="21166">MSKYQSKTTSIEKAKKRQKIWVSKNREKIRENQRKWWKENRESMSFYRKRYRVKNPVAFTKEMTKYRRSHRVCEWSYCEQIKSLHVHHILPNFKYKKKYTDGNYRGRIGNNFICYCPFHHFAYHCTYSIKRDDENHKSALALLWSKTEKWANDNKISFVDLEIELAQMLPQK</sequence>
<accession>A0A075I300</accession>
<evidence type="ECO:0000313" key="1">
    <source>
        <dbReference type="EMBL" id="AIF22304.1"/>
    </source>
</evidence>
<dbReference type="AlphaFoldDB" id="A0A075I300"/>
<reference evidence="1" key="1">
    <citation type="journal article" date="2014" name="Genome Biol. Evol.">
        <title>Pangenome evidence for extensive interdomain horizontal transfer affecting lineage core and shell genes in uncultured planktonic thaumarchaeota and euryarchaeota.</title>
        <authorList>
            <person name="Deschamps P."/>
            <person name="Zivanovic Y."/>
            <person name="Moreira D."/>
            <person name="Rodriguez-Valera F."/>
            <person name="Lopez-Garcia P."/>
        </authorList>
    </citation>
    <scope>NUCLEOTIDE SEQUENCE</scope>
</reference>